<accession>A0A553K0Y9</accession>
<dbReference type="RefSeq" id="WP_143938331.1">
    <property type="nucleotide sequence ID" value="NZ_VKKG01000003.1"/>
</dbReference>
<sequence>MNDQVGAATWAQWYINVLSNTKDQIEVSAQPIKDVEGNAFAMAGGTAFAIPAGAANPVAACKFITAVTSLEAWEAAGDARAATVEENDSINTGLFTGSPAADQAVRDAHVVPTGNDGFDQMINAAYDSLADARTVGSSPVGQQINDALKNAVGVALSGEKSVEDALAEAQATAMREWEGLS</sequence>
<name>A0A553K0Y9_9ACTN</name>
<comment type="caution">
    <text evidence="1">The sequence shown here is derived from an EMBL/GenBank/DDBJ whole genome shotgun (WGS) entry which is preliminary data.</text>
</comment>
<dbReference type="OrthoDB" id="9795467at2"/>
<dbReference type="Proteomes" id="UP000317638">
    <property type="component" value="Unassembled WGS sequence"/>
</dbReference>
<gene>
    <name evidence="1" type="ORF">FOJ82_10040</name>
</gene>
<evidence type="ECO:0000313" key="1">
    <source>
        <dbReference type="EMBL" id="TRY18355.1"/>
    </source>
</evidence>
<evidence type="ECO:0008006" key="3">
    <source>
        <dbReference type="Google" id="ProtNLM"/>
    </source>
</evidence>
<evidence type="ECO:0000313" key="2">
    <source>
        <dbReference type="Proteomes" id="UP000317638"/>
    </source>
</evidence>
<dbReference type="AlphaFoldDB" id="A0A553K0Y9"/>
<dbReference type="SUPFAM" id="SSF53850">
    <property type="entry name" value="Periplasmic binding protein-like II"/>
    <property type="match status" value="1"/>
</dbReference>
<dbReference type="Gene3D" id="3.40.190.10">
    <property type="entry name" value="Periplasmic binding protein-like II"/>
    <property type="match status" value="1"/>
</dbReference>
<organism evidence="1 2">
    <name type="scientific">Tessaracoccus rhinocerotis</name>
    <dbReference type="NCBI Taxonomy" id="1689449"/>
    <lineage>
        <taxon>Bacteria</taxon>
        <taxon>Bacillati</taxon>
        <taxon>Actinomycetota</taxon>
        <taxon>Actinomycetes</taxon>
        <taxon>Propionibacteriales</taxon>
        <taxon>Propionibacteriaceae</taxon>
        <taxon>Tessaracoccus</taxon>
    </lineage>
</organism>
<proteinExistence type="predicted"/>
<reference evidence="1 2" key="1">
    <citation type="submission" date="2019-07" db="EMBL/GenBank/DDBJ databases">
        <authorList>
            <person name="Zhou L.-Y."/>
        </authorList>
    </citation>
    <scope>NUCLEOTIDE SEQUENCE [LARGE SCALE GENOMIC DNA]</scope>
    <source>
        <strain evidence="1 2">YIM 101269</strain>
    </source>
</reference>
<protein>
    <recommendedName>
        <fullName evidence="3">Extracellular solute-binding protein</fullName>
    </recommendedName>
</protein>
<keyword evidence="2" id="KW-1185">Reference proteome</keyword>
<dbReference type="EMBL" id="VKKG01000003">
    <property type="protein sequence ID" value="TRY18355.1"/>
    <property type="molecule type" value="Genomic_DNA"/>
</dbReference>